<dbReference type="PRINTS" id="PR00601">
    <property type="entry name" value="BACFERRITIN"/>
</dbReference>
<comment type="catalytic activity">
    <reaction evidence="7">
        <text>4 Fe(2+) + O2 + 4 H(+) = 4 Fe(3+) + 2 H2O</text>
        <dbReference type="Rhea" id="RHEA:11148"/>
        <dbReference type="ChEBI" id="CHEBI:15377"/>
        <dbReference type="ChEBI" id="CHEBI:15378"/>
        <dbReference type="ChEBI" id="CHEBI:15379"/>
        <dbReference type="ChEBI" id="CHEBI:29033"/>
        <dbReference type="ChEBI" id="CHEBI:29034"/>
        <dbReference type="EC" id="1.16.3.1"/>
    </reaction>
</comment>
<proteinExistence type="inferred from homology"/>
<dbReference type="InterPro" id="IPR009078">
    <property type="entry name" value="Ferritin-like_SF"/>
</dbReference>
<gene>
    <name evidence="9" type="primary">bfr</name>
    <name evidence="9" type="ORF">U1T56_15590</name>
</gene>
<name>A0ABU8XTP6_9PROT</name>
<dbReference type="InterPro" id="IPR002024">
    <property type="entry name" value="Bacterioferritin"/>
</dbReference>
<dbReference type="Gene3D" id="1.20.1260.10">
    <property type="match status" value="1"/>
</dbReference>
<comment type="caution">
    <text evidence="9">The sequence shown here is derived from an EMBL/GenBank/DDBJ whole genome shotgun (WGS) entry which is preliminary data.</text>
</comment>
<accession>A0ABU8XTP6</accession>
<dbReference type="EC" id="1.16.3.1" evidence="7"/>
<keyword evidence="10" id="KW-1185">Reference proteome</keyword>
<feature type="domain" description="Ferritin-like diiron" evidence="8">
    <location>
        <begin position="6"/>
        <end position="150"/>
    </location>
</feature>
<evidence type="ECO:0000313" key="10">
    <source>
        <dbReference type="Proteomes" id="UP001375743"/>
    </source>
</evidence>
<sequence length="159" mass="18294">MVRKALTGDPKVLAALNEGLKGELTAINQYFLHARMLQDWGFHKRGKAEYEESIEEMRHADRLIQRILLLGGLPNLQDLGKLYIGENLKEVIECDLRLELEGIAQYRAAIKICEDANDFVTRDLLIDILEDEERHQDNYRTDLDLIDQIGIENFGQSQV</sequence>
<evidence type="ECO:0000256" key="3">
    <source>
        <dbReference type="ARBA" id="ARBA00022434"/>
    </source>
</evidence>
<dbReference type="RefSeq" id="WP_418160429.1">
    <property type="nucleotide sequence ID" value="NZ_JBBLZC010000016.1"/>
</dbReference>
<dbReference type="InterPro" id="IPR012347">
    <property type="entry name" value="Ferritin-like"/>
</dbReference>
<evidence type="ECO:0000313" key="9">
    <source>
        <dbReference type="EMBL" id="MEK0084577.1"/>
    </source>
</evidence>
<dbReference type="InterPro" id="IPR009040">
    <property type="entry name" value="Ferritin-like_diiron"/>
</dbReference>
<comment type="similarity">
    <text evidence="2 7">Belongs to the bacterioferritin family.</text>
</comment>
<evidence type="ECO:0000256" key="1">
    <source>
        <dbReference type="ARBA" id="ARBA00001970"/>
    </source>
</evidence>
<organism evidence="9 10">
    <name type="scientific">Benzoatithermus flavus</name>
    <dbReference type="NCBI Taxonomy" id="3108223"/>
    <lineage>
        <taxon>Bacteria</taxon>
        <taxon>Pseudomonadati</taxon>
        <taxon>Pseudomonadota</taxon>
        <taxon>Alphaproteobacteria</taxon>
        <taxon>Geminicoccales</taxon>
        <taxon>Geminicoccaceae</taxon>
        <taxon>Benzoatithermus</taxon>
    </lineage>
</organism>
<evidence type="ECO:0000256" key="7">
    <source>
        <dbReference type="PIRNR" id="PIRNR002560"/>
    </source>
</evidence>
<dbReference type="NCBIfam" id="TIGR00754">
    <property type="entry name" value="bfr"/>
    <property type="match status" value="1"/>
</dbReference>
<evidence type="ECO:0000259" key="8">
    <source>
        <dbReference type="PROSITE" id="PS50905"/>
    </source>
</evidence>
<dbReference type="PIRSF" id="PIRSF002560">
    <property type="entry name" value="Bacterioferritin"/>
    <property type="match status" value="1"/>
</dbReference>
<dbReference type="CDD" id="cd00907">
    <property type="entry name" value="Bacterioferritin"/>
    <property type="match status" value="1"/>
</dbReference>
<dbReference type="SUPFAM" id="SSF47240">
    <property type="entry name" value="Ferritin-like"/>
    <property type="match status" value="1"/>
</dbReference>
<dbReference type="PANTHER" id="PTHR30295">
    <property type="entry name" value="BACTERIOFERRITIN"/>
    <property type="match status" value="1"/>
</dbReference>
<dbReference type="PROSITE" id="PS50905">
    <property type="entry name" value="FERRITIN_LIKE"/>
    <property type="match status" value="1"/>
</dbReference>
<evidence type="ECO:0000256" key="4">
    <source>
        <dbReference type="ARBA" id="ARBA00022617"/>
    </source>
</evidence>
<keyword evidence="3 7" id="KW-0409">Iron storage</keyword>
<reference evidence="9 10" key="1">
    <citation type="submission" date="2024-01" db="EMBL/GenBank/DDBJ databases">
        <title>Multi-omics insights into the function and evolution of sodium benzoate biodegradation pathways in Benzoatithermus flavus gen. nov., sp. nov. from hot spring.</title>
        <authorList>
            <person name="Hu C.-J."/>
            <person name="Li W.-J."/>
        </authorList>
    </citation>
    <scope>NUCLEOTIDE SEQUENCE [LARGE SCALE GENOMIC DNA]</scope>
    <source>
        <strain evidence="9 10">SYSU G07066</strain>
    </source>
</reference>
<dbReference type="InterPro" id="IPR008331">
    <property type="entry name" value="Ferritin_DPS_dom"/>
</dbReference>
<evidence type="ECO:0000256" key="2">
    <source>
        <dbReference type="ARBA" id="ARBA00008093"/>
    </source>
</evidence>
<protein>
    <recommendedName>
        <fullName evidence="7">Bacterioferritin</fullName>
        <ecNumber evidence="7">1.16.3.1</ecNumber>
    </recommendedName>
</protein>
<dbReference type="Proteomes" id="UP001375743">
    <property type="component" value="Unassembled WGS sequence"/>
</dbReference>
<keyword evidence="6 7" id="KW-0408">Iron</keyword>
<keyword evidence="5 7" id="KW-0479">Metal-binding</keyword>
<evidence type="ECO:0000256" key="5">
    <source>
        <dbReference type="ARBA" id="ARBA00022723"/>
    </source>
</evidence>
<dbReference type="EMBL" id="JBBLZC010000016">
    <property type="protein sequence ID" value="MEK0084577.1"/>
    <property type="molecule type" value="Genomic_DNA"/>
</dbReference>
<dbReference type="GO" id="GO:0004322">
    <property type="term" value="F:ferroxidase activity"/>
    <property type="evidence" value="ECO:0007669"/>
    <property type="project" value="UniProtKB-EC"/>
</dbReference>
<comment type="cofactor">
    <cofactor evidence="1">
        <name>heme b</name>
        <dbReference type="ChEBI" id="CHEBI:60344"/>
    </cofactor>
</comment>
<dbReference type="PANTHER" id="PTHR30295:SF0">
    <property type="entry name" value="BACTERIOFERRITIN"/>
    <property type="match status" value="1"/>
</dbReference>
<keyword evidence="4" id="KW-0349">Heme</keyword>
<dbReference type="Pfam" id="PF00210">
    <property type="entry name" value="Ferritin"/>
    <property type="match status" value="1"/>
</dbReference>
<comment type="function">
    <text evidence="7">Iron-storage protein, whose ferroxidase center binds Fe(2+), oxidizes it using dioxygen to Fe(3+), and participates in the subsequent Fe(3+) oxide mineral core formation within the central cavity of the BFR protein shell.</text>
</comment>
<evidence type="ECO:0000256" key="6">
    <source>
        <dbReference type="ARBA" id="ARBA00023004"/>
    </source>
</evidence>
<keyword evidence="9" id="KW-0560">Oxidoreductase</keyword>